<evidence type="ECO:0000313" key="3">
    <source>
        <dbReference type="Proteomes" id="UP000013827"/>
    </source>
</evidence>
<organism evidence="2 3">
    <name type="scientific">Emiliania huxleyi (strain CCMP1516)</name>
    <dbReference type="NCBI Taxonomy" id="280463"/>
    <lineage>
        <taxon>Eukaryota</taxon>
        <taxon>Haptista</taxon>
        <taxon>Haptophyta</taxon>
        <taxon>Prymnesiophyceae</taxon>
        <taxon>Isochrysidales</taxon>
        <taxon>Noelaerhabdaceae</taxon>
        <taxon>Emiliania</taxon>
    </lineage>
</organism>
<dbReference type="HOGENOM" id="CLU_567955_0_0_1"/>
<dbReference type="Proteomes" id="UP000013827">
    <property type="component" value="Unassembled WGS sequence"/>
</dbReference>
<protein>
    <submittedName>
        <fullName evidence="2">Uncharacterized protein</fullName>
    </submittedName>
</protein>
<name>A0A0D3JA42_EMIH1</name>
<accession>A0A0D3JA42</accession>
<proteinExistence type="predicted"/>
<dbReference type="RefSeq" id="XP_005772806.1">
    <property type="nucleotide sequence ID" value="XM_005772749.1"/>
</dbReference>
<keyword evidence="1" id="KW-0812">Transmembrane</keyword>
<evidence type="ECO:0000313" key="2">
    <source>
        <dbReference type="EnsemblProtists" id="EOD20377"/>
    </source>
</evidence>
<dbReference type="KEGG" id="ehx:EMIHUDRAFT_242039"/>
<keyword evidence="3" id="KW-1185">Reference proteome</keyword>
<dbReference type="AlphaFoldDB" id="A0A0D3JA42"/>
<reference evidence="2" key="2">
    <citation type="submission" date="2024-10" db="UniProtKB">
        <authorList>
            <consortium name="EnsemblProtists"/>
        </authorList>
    </citation>
    <scope>IDENTIFICATION</scope>
</reference>
<dbReference type="GeneID" id="17265942"/>
<dbReference type="PaxDb" id="2903-EOD20377"/>
<feature type="transmembrane region" description="Helical" evidence="1">
    <location>
        <begin position="59"/>
        <end position="83"/>
    </location>
</feature>
<evidence type="ECO:0000256" key="1">
    <source>
        <dbReference type="SAM" id="Phobius"/>
    </source>
</evidence>
<keyword evidence="1" id="KW-1133">Transmembrane helix</keyword>
<keyword evidence="1" id="KW-0472">Membrane</keyword>
<reference evidence="3" key="1">
    <citation type="journal article" date="2013" name="Nature">
        <title>Pan genome of the phytoplankton Emiliania underpins its global distribution.</title>
        <authorList>
            <person name="Read B.A."/>
            <person name="Kegel J."/>
            <person name="Klute M.J."/>
            <person name="Kuo A."/>
            <person name="Lefebvre S.C."/>
            <person name="Maumus F."/>
            <person name="Mayer C."/>
            <person name="Miller J."/>
            <person name="Monier A."/>
            <person name="Salamov A."/>
            <person name="Young J."/>
            <person name="Aguilar M."/>
            <person name="Claverie J.M."/>
            <person name="Frickenhaus S."/>
            <person name="Gonzalez K."/>
            <person name="Herman E.K."/>
            <person name="Lin Y.C."/>
            <person name="Napier J."/>
            <person name="Ogata H."/>
            <person name="Sarno A.F."/>
            <person name="Shmutz J."/>
            <person name="Schroeder D."/>
            <person name="de Vargas C."/>
            <person name="Verret F."/>
            <person name="von Dassow P."/>
            <person name="Valentin K."/>
            <person name="Van de Peer Y."/>
            <person name="Wheeler G."/>
            <person name="Dacks J.B."/>
            <person name="Delwiche C.F."/>
            <person name="Dyhrman S.T."/>
            <person name="Glockner G."/>
            <person name="John U."/>
            <person name="Richards T."/>
            <person name="Worden A.Z."/>
            <person name="Zhang X."/>
            <person name="Grigoriev I.V."/>
            <person name="Allen A.E."/>
            <person name="Bidle K."/>
            <person name="Borodovsky M."/>
            <person name="Bowler C."/>
            <person name="Brownlee C."/>
            <person name="Cock J.M."/>
            <person name="Elias M."/>
            <person name="Gladyshev V.N."/>
            <person name="Groth M."/>
            <person name="Guda C."/>
            <person name="Hadaegh A."/>
            <person name="Iglesias-Rodriguez M.D."/>
            <person name="Jenkins J."/>
            <person name="Jones B.M."/>
            <person name="Lawson T."/>
            <person name="Leese F."/>
            <person name="Lindquist E."/>
            <person name="Lobanov A."/>
            <person name="Lomsadze A."/>
            <person name="Malik S.B."/>
            <person name="Marsh M.E."/>
            <person name="Mackinder L."/>
            <person name="Mock T."/>
            <person name="Mueller-Roeber B."/>
            <person name="Pagarete A."/>
            <person name="Parker M."/>
            <person name="Probert I."/>
            <person name="Quesneville H."/>
            <person name="Raines C."/>
            <person name="Rensing S.A."/>
            <person name="Riano-Pachon D.M."/>
            <person name="Richier S."/>
            <person name="Rokitta S."/>
            <person name="Shiraiwa Y."/>
            <person name="Soanes D.M."/>
            <person name="van der Giezen M."/>
            <person name="Wahlund T.M."/>
            <person name="Williams B."/>
            <person name="Wilson W."/>
            <person name="Wolfe G."/>
            <person name="Wurch L.L."/>
        </authorList>
    </citation>
    <scope>NUCLEOTIDE SEQUENCE</scope>
</reference>
<dbReference type="EnsemblProtists" id="EOD20377">
    <property type="protein sequence ID" value="EOD20377"/>
    <property type="gene ID" value="EMIHUDRAFT_242039"/>
</dbReference>
<sequence length="481" mass="54733">MSLSSGGWYKLDSDWRVVADEPKQKGLDDGKPGCISRRDGDRRAVKHDLEGGHLIARLVFFYLSVGGGGMVMLTILGSLAAALPTLPAHSGSRQLLDSQARVGLKCSSQADWRCVQRHCRRNETLAGAYREHDASAVDTCAMLCADSVAFTLRLPMGCFCWASCTTFEPPHKWHGRAVTYLQQVNQSVRRHPPRVDWNLLLKQLKLPSSSGSARVAICMSGELRSFQRLASNFVASIQRPNDADVFSYLHVAKADEATVEWMRAQPWSKALVAIPFTRQIRDFLISEFPEYSRMQAHDTYERAVIHKSSVNRIAMWRGIYISNRMRSEYEYTHNVRYTHVVRMRPDTAFGVPFVDLRTIDLNKTFYFESDGFAVGEPRQYDIFADVYPHFARLFRERPSRLGGNYVSESLAYEHFRQFDGAFPYDGNVVRGKHLNVWFFNHRVRSHLNDQARALQIPSGNTLAVHCGGKKAECIEMMRRLV</sequence>